<feature type="domain" description="BRO1" evidence="8">
    <location>
        <begin position="6"/>
        <end position="461"/>
    </location>
</feature>
<dbReference type="Proteomes" id="UP000070544">
    <property type="component" value="Unassembled WGS sequence"/>
</dbReference>
<dbReference type="Pfam" id="PF13949">
    <property type="entry name" value="ALIX_LYPXL_bnd"/>
    <property type="match status" value="1"/>
</dbReference>
<keyword evidence="3" id="KW-0963">Cytoplasm</keyword>
<proteinExistence type="predicted"/>
<dbReference type="GO" id="GO:0043328">
    <property type="term" value="P:protein transport to vacuole involved in ubiquitin-dependent protein catabolic process via the multivesicular body sorting pathway"/>
    <property type="evidence" value="ECO:0007669"/>
    <property type="project" value="TreeGrafter"/>
</dbReference>
<name>A0A139AWQ5_GONPJ</name>
<feature type="compositionally biased region" description="Pro residues" evidence="7">
    <location>
        <begin position="1379"/>
        <end position="1400"/>
    </location>
</feature>
<feature type="compositionally biased region" description="Pro residues" evidence="7">
    <location>
        <begin position="1113"/>
        <end position="1135"/>
    </location>
</feature>
<dbReference type="GO" id="GO:0005768">
    <property type="term" value="C:endosome"/>
    <property type="evidence" value="ECO:0007669"/>
    <property type="project" value="UniProtKB-SubCell"/>
</dbReference>
<feature type="compositionally biased region" description="Low complexity" evidence="7">
    <location>
        <begin position="1454"/>
        <end position="1483"/>
    </location>
</feature>
<feature type="compositionally biased region" description="Pro residues" evidence="7">
    <location>
        <begin position="1343"/>
        <end position="1365"/>
    </location>
</feature>
<feature type="compositionally biased region" description="Low complexity" evidence="7">
    <location>
        <begin position="1366"/>
        <end position="1378"/>
    </location>
</feature>
<evidence type="ECO:0000313" key="9">
    <source>
        <dbReference type="EMBL" id="KXS21134.1"/>
    </source>
</evidence>
<feature type="compositionally biased region" description="Polar residues" evidence="7">
    <location>
        <begin position="1041"/>
        <end position="1057"/>
    </location>
</feature>
<feature type="compositionally biased region" description="Low complexity" evidence="7">
    <location>
        <begin position="1420"/>
        <end position="1433"/>
    </location>
</feature>
<gene>
    <name evidence="9" type="ORF">M427DRAFT_51407</name>
</gene>
<feature type="region of interest" description="Disordered" evidence="7">
    <location>
        <begin position="850"/>
        <end position="1508"/>
    </location>
</feature>
<evidence type="ECO:0000256" key="4">
    <source>
        <dbReference type="ARBA" id="ARBA00022753"/>
    </source>
</evidence>
<dbReference type="Gene3D" id="1.20.120.560">
    <property type="entry name" value="alix/aip1 in complex with the ypdl late domain"/>
    <property type="match status" value="1"/>
</dbReference>
<dbReference type="STRING" id="1344416.A0A139AWQ5"/>
<dbReference type="EMBL" id="KQ965733">
    <property type="protein sequence ID" value="KXS21134.1"/>
    <property type="molecule type" value="Genomic_DNA"/>
</dbReference>
<comment type="subcellular location">
    <subcellularLocation>
        <location evidence="2">Cytoplasm</location>
    </subcellularLocation>
    <subcellularLocation>
        <location evidence="1">Endosome</location>
    </subcellularLocation>
</comment>
<evidence type="ECO:0000256" key="7">
    <source>
        <dbReference type="SAM" id="MobiDB-lite"/>
    </source>
</evidence>
<dbReference type="PANTHER" id="PTHR23030:SF30">
    <property type="entry name" value="TYROSINE-PROTEIN PHOSPHATASE NON-RECEPTOR TYPE 23"/>
    <property type="match status" value="1"/>
</dbReference>
<accession>A0A139AWQ5</accession>
<feature type="compositionally biased region" description="Low complexity" evidence="7">
    <location>
        <begin position="1157"/>
        <end position="1174"/>
    </location>
</feature>
<evidence type="ECO:0000259" key="8">
    <source>
        <dbReference type="PROSITE" id="PS51180"/>
    </source>
</evidence>
<feature type="compositionally biased region" description="Polar residues" evidence="7">
    <location>
        <begin position="972"/>
        <end position="983"/>
    </location>
</feature>
<evidence type="ECO:0000256" key="2">
    <source>
        <dbReference type="ARBA" id="ARBA00004496"/>
    </source>
</evidence>
<organism evidence="9 10">
    <name type="scientific">Gonapodya prolifera (strain JEL478)</name>
    <name type="common">Monoblepharis prolifera</name>
    <dbReference type="NCBI Taxonomy" id="1344416"/>
    <lineage>
        <taxon>Eukaryota</taxon>
        <taxon>Fungi</taxon>
        <taxon>Fungi incertae sedis</taxon>
        <taxon>Chytridiomycota</taxon>
        <taxon>Chytridiomycota incertae sedis</taxon>
        <taxon>Monoblepharidomycetes</taxon>
        <taxon>Monoblepharidales</taxon>
        <taxon>Gonapodyaceae</taxon>
        <taxon>Gonapodya</taxon>
    </lineage>
</organism>
<feature type="compositionally biased region" description="Pro residues" evidence="7">
    <location>
        <begin position="1005"/>
        <end position="1020"/>
    </location>
</feature>
<feature type="coiled-coil region" evidence="6">
    <location>
        <begin position="665"/>
        <end position="692"/>
    </location>
</feature>
<feature type="compositionally biased region" description="Low complexity" evidence="7">
    <location>
        <begin position="1021"/>
        <end position="1033"/>
    </location>
</feature>
<dbReference type="CDD" id="cd09242">
    <property type="entry name" value="BRO1_ScBro1_like"/>
    <property type="match status" value="1"/>
</dbReference>
<keyword evidence="4" id="KW-0967">Endosome</keyword>
<evidence type="ECO:0000256" key="5">
    <source>
        <dbReference type="ARBA" id="ARBA00041284"/>
    </source>
</evidence>
<dbReference type="SMART" id="SM01041">
    <property type="entry name" value="BRO1"/>
    <property type="match status" value="1"/>
</dbReference>
<dbReference type="Gene3D" id="1.25.40.280">
    <property type="entry name" value="alix/aip1 like domains"/>
    <property type="match status" value="1"/>
</dbReference>
<dbReference type="Gene3D" id="1.20.140.50">
    <property type="entry name" value="alix/aip1 like domains"/>
    <property type="match status" value="1"/>
</dbReference>
<feature type="compositionally biased region" description="Polar residues" evidence="7">
    <location>
        <begin position="1216"/>
        <end position="1236"/>
    </location>
</feature>
<evidence type="ECO:0000256" key="3">
    <source>
        <dbReference type="ARBA" id="ARBA00022490"/>
    </source>
</evidence>
<keyword evidence="10" id="KW-1185">Reference proteome</keyword>
<dbReference type="PROSITE" id="PS51180">
    <property type="entry name" value="BRO1"/>
    <property type="match status" value="1"/>
</dbReference>
<feature type="compositionally biased region" description="Pro residues" evidence="7">
    <location>
        <begin position="913"/>
        <end position="923"/>
    </location>
</feature>
<feature type="compositionally biased region" description="Pro residues" evidence="7">
    <location>
        <begin position="1256"/>
        <end position="1285"/>
    </location>
</feature>
<protein>
    <recommendedName>
        <fullName evidence="5">BRO domain-containing protein 1</fullName>
    </recommendedName>
</protein>
<dbReference type="InterPro" id="IPR004328">
    <property type="entry name" value="BRO1_dom"/>
</dbReference>
<feature type="compositionally biased region" description="Low complexity" evidence="7">
    <location>
        <begin position="1301"/>
        <end position="1342"/>
    </location>
</feature>
<dbReference type="InterPro" id="IPR038499">
    <property type="entry name" value="BRO1_sf"/>
</dbReference>
<dbReference type="OrthoDB" id="2141925at2759"/>
<reference evidence="9 10" key="1">
    <citation type="journal article" date="2015" name="Genome Biol. Evol.">
        <title>Phylogenomic analyses indicate that early fungi evolved digesting cell walls of algal ancestors of land plants.</title>
        <authorList>
            <person name="Chang Y."/>
            <person name="Wang S."/>
            <person name="Sekimoto S."/>
            <person name="Aerts A.L."/>
            <person name="Choi C."/>
            <person name="Clum A."/>
            <person name="LaButti K.M."/>
            <person name="Lindquist E.A."/>
            <person name="Yee Ngan C."/>
            <person name="Ohm R.A."/>
            <person name="Salamov A.A."/>
            <person name="Grigoriev I.V."/>
            <person name="Spatafora J.W."/>
            <person name="Berbee M.L."/>
        </authorList>
    </citation>
    <scope>NUCLEOTIDE SEQUENCE [LARGE SCALE GENOMIC DNA]</scope>
    <source>
        <strain evidence="9 10">JEL478</strain>
    </source>
</reference>
<feature type="compositionally biased region" description="Gly residues" evidence="7">
    <location>
        <begin position="1403"/>
        <end position="1413"/>
    </location>
</feature>
<evidence type="ECO:0000256" key="6">
    <source>
        <dbReference type="SAM" id="Coils"/>
    </source>
</evidence>
<dbReference type="InterPro" id="IPR025304">
    <property type="entry name" value="ALIX_V_dom"/>
</dbReference>
<evidence type="ECO:0000256" key="1">
    <source>
        <dbReference type="ARBA" id="ARBA00004177"/>
    </source>
</evidence>
<feature type="compositionally biased region" description="Low complexity" evidence="7">
    <location>
        <begin position="1136"/>
        <end position="1149"/>
    </location>
</feature>
<dbReference type="Pfam" id="PF03097">
    <property type="entry name" value="BRO1"/>
    <property type="match status" value="1"/>
</dbReference>
<feature type="compositionally biased region" description="Low complexity" evidence="7">
    <location>
        <begin position="1066"/>
        <end position="1078"/>
    </location>
</feature>
<keyword evidence="6" id="KW-0175">Coiled coil</keyword>
<sequence>MASQSPMLHIPLKKTEEVDFGPSFRTYIATTYQEDPEKYALEIETLNKLRQDIRGVGKDMTGRDILYRYYGQLELLDLRFPIEEKSVKVVFNWYDAFSSAKVSQHSVAYEKACVIFNLAGVCSAIGAFQNRTAAITESTSASGATSPTVSSSSQGSGLKLAFNYFQCAAGLFQFINDNFLHAPSVDLGRDSIKCLSELMLAQAQETFLEKVLLEKKKGALPSKLAGQCGAMYSEVYDAMNGAVLKQQFDRTWSLLLQVKAKYFQAMAQFHRAIACEAEQKYGERVSRLNLAETLAKEANKLASSFASAYPSFFISTDNSAGAAASVSSGGLSDFFGVTSSGSIPSTATSSSQAILDMTRTLLASVTEMKTLAQKDNDLIYHDVIPSGDSLGPVAKLQAVKPLTFAEVCAGGPTDIPKIVGPDIFAKLVPISVHEASSCYSEEKAKMWRGEEAKAAEADGELQATLASMDINKTLDRLRKLGRPDSGADEYKNLPPEVSEWCEEISSNEGGRAGGESVDEMLGVLEGLKARAREALQGVGLALDDEQRECEGMRMKFMELWTQEPSLRLTSNIRSDIRRHREALEKAHETDVALTRKVSDCKSDLDVLAKSVEEVTRIYVDFITAGDVTAVSGGDSNTEVPVKVGTLLDEDVTMPEKDGALGILGEQLLIERMDSYLSKLKQLKKERAEVVEELKVKLHSDDISPLLLLNKNKEAQLFQSELSKFKAFQVRLQSNIAQQSQLLGEIGNEYSRLKSNSFGMKILEQREKRRSALVGRWQRAWDTWRECRDGLRRGIKFYADLTDLIERTGEEAKDFVRRRAEERNSLSKRLHDDMAERGQRQLKEQLERLKLGSGQSPTTNGSPPLPPPIPNRLPSLAPVISPPSTGDFGSPPNGDAGLPNSPFAPDPYNEPFSPTAPPVSPYPPQASSGQYADSQGIARFLLPASAPPAPSIPSFAHTPHPAPPMADPGGINQPMSNPQAQVRQPQHMLGPWQPHQNYNQQLQSSMPPPPLPPQPQPPPSAAAPSSQFSQQAPSVRPPFQNGLMSPNIPNYPPQNGSGYLSGARVNQFQSAPQPAPQQFYHQQTPSGTLRDPDQSSARFGVPQQPNAPGYGQAPPLPTPPASQPAPPMPTPPPVSPPAFGAPNYNSQPRPQNLPPPQQFQGQPGGAPSPQFQGQPGAPPPQQFQGQPGAPPPQNLYQQYPPQGGRVDGPSQPPYQVPGTTDSQTFGPTMSNPLTGAQGTYPRDMGQHYPPSQQYRPVGPPGPPGPPEPRPNQAPAAPFYPGPPGPGAPSYSGAPGFPPQQPSYPLQQNYPPQQQQQQSYPPQQQQQQNYAPQQNYPPQAQQNYPPQPPQPPQNYAPQPPQNYPPQPQQNYPPSGPQQYQQPPPPVQYGQPQAPPGPVPYPNSGPMGGPNGMPGGQGPPPGQNNNPYGQPMYQQQGPPPIPHKPGTLGGPPPPLPYHSQQQQPQPPAQQMYAGPPPGQQGWTPQDGYPPRPGPGVPGRPPPQATQWGAPY</sequence>
<feature type="compositionally biased region" description="Pro residues" evidence="7">
    <location>
        <begin position="1484"/>
        <end position="1500"/>
    </location>
</feature>
<dbReference type="PANTHER" id="PTHR23030">
    <property type="entry name" value="PCD6 INTERACTING PROTEIN-RELATED"/>
    <property type="match status" value="1"/>
</dbReference>
<evidence type="ECO:0000313" key="10">
    <source>
        <dbReference type="Proteomes" id="UP000070544"/>
    </source>
</evidence>